<reference evidence="11" key="1">
    <citation type="journal article" date="2019" name="Int. J. Syst. Evol. Microbiol.">
        <title>The Global Catalogue of Microorganisms (GCM) 10K type strain sequencing project: providing services to taxonomists for standard genome sequencing and annotation.</title>
        <authorList>
            <consortium name="The Broad Institute Genomics Platform"/>
            <consortium name="The Broad Institute Genome Sequencing Center for Infectious Disease"/>
            <person name="Wu L."/>
            <person name="Ma J."/>
        </authorList>
    </citation>
    <scope>NUCLEOTIDE SEQUENCE [LARGE SCALE GENOMIC DNA]</scope>
    <source>
        <strain evidence="11">CGMCC 4.7035</strain>
    </source>
</reference>
<dbReference type="PANTHER" id="PTHR23517">
    <property type="entry name" value="RESISTANCE PROTEIN MDTM, PUTATIVE-RELATED-RELATED"/>
    <property type="match status" value="1"/>
</dbReference>
<protein>
    <submittedName>
        <fullName evidence="10">MFS transporter</fullName>
    </submittedName>
</protein>
<feature type="transmembrane region" description="Helical" evidence="8">
    <location>
        <begin position="215"/>
        <end position="236"/>
    </location>
</feature>
<comment type="subcellular location">
    <subcellularLocation>
        <location evidence="1">Cell membrane</location>
        <topology evidence="1">Multi-pass membrane protein</topology>
    </subcellularLocation>
</comment>
<feature type="transmembrane region" description="Helical" evidence="8">
    <location>
        <begin position="343"/>
        <end position="363"/>
    </location>
</feature>
<evidence type="ECO:0000313" key="10">
    <source>
        <dbReference type="EMBL" id="MFC3577422.1"/>
    </source>
</evidence>
<sequence length="392" mass="40043">MDAFGFSPRTFGLFSGTFFLAFAVAQLPLGIAFDRFGIRRPMLVCMTLGTMGAVLLPLSDRPLFALSAQAALGLGCAPAYMGLLAWVMAAGQSMREVKAVTVAGTLGFLGAVIAGSPLAWAVTWIGWRAAMGAAAAAMAVATAGIARSLGRDTRSAPGAVVPTASTGSSRPPSSRRAVLVLLPVCFALAAGGTFRTSWGGPYLSDVFHLGAAARGYAMTAASLGALVTSLLLAAALRVTRIKTLVVAVLSTGVLPALLMALWPARDAVLSAGSICALFCVGSIHPLVMSQARAVVAPHRLGLWLGVLNTAVMLGIALTNAAFGVIAGSATQAGLPIDSLYRRLFLLMATITALGAVFAAFGPGTSRSTADRRRAHARFGRESAATHTEGALG</sequence>
<keyword evidence="2" id="KW-0813">Transport</keyword>
<evidence type="ECO:0000256" key="7">
    <source>
        <dbReference type="SAM" id="MobiDB-lite"/>
    </source>
</evidence>
<evidence type="ECO:0000256" key="5">
    <source>
        <dbReference type="ARBA" id="ARBA00022989"/>
    </source>
</evidence>
<dbReference type="CDD" id="cd06174">
    <property type="entry name" value="MFS"/>
    <property type="match status" value="1"/>
</dbReference>
<dbReference type="PROSITE" id="PS50850">
    <property type="entry name" value="MFS"/>
    <property type="match status" value="1"/>
</dbReference>
<feature type="transmembrane region" description="Helical" evidence="8">
    <location>
        <begin position="300"/>
        <end position="323"/>
    </location>
</feature>
<feature type="transmembrane region" description="Helical" evidence="8">
    <location>
        <begin position="243"/>
        <end position="262"/>
    </location>
</feature>
<feature type="transmembrane region" description="Helical" evidence="8">
    <location>
        <begin position="177"/>
        <end position="195"/>
    </location>
</feature>
<feature type="transmembrane region" description="Helical" evidence="8">
    <location>
        <begin position="12"/>
        <end position="33"/>
    </location>
</feature>
<evidence type="ECO:0000256" key="1">
    <source>
        <dbReference type="ARBA" id="ARBA00004651"/>
    </source>
</evidence>
<feature type="transmembrane region" description="Helical" evidence="8">
    <location>
        <begin position="99"/>
        <end position="119"/>
    </location>
</feature>
<dbReference type="InterPro" id="IPR011701">
    <property type="entry name" value="MFS"/>
</dbReference>
<feature type="domain" description="Major facilitator superfamily (MFS) profile" evidence="9">
    <location>
        <begin position="1"/>
        <end position="366"/>
    </location>
</feature>
<dbReference type="Gene3D" id="1.20.1250.20">
    <property type="entry name" value="MFS general substrate transporter like domains"/>
    <property type="match status" value="2"/>
</dbReference>
<feature type="transmembrane region" description="Helical" evidence="8">
    <location>
        <begin position="125"/>
        <end position="146"/>
    </location>
</feature>
<dbReference type="Pfam" id="PF07690">
    <property type="entry name" value="MFS_1"/>
    <property type="match status" value="1"/>
</dbReference>
<dbReference type="RefSeq" id="WP_310781152.1">
    <property type="nucleotide sequence ID" value="NZ_JBHRWR010000033.1"/>
</dbReference>
<accession>A0ABV7SNW6</accession>
<evidence type="ECO:0000256" key="2">
    <source>
        <dbReference type="ARBA" id="ARBA00022448"/>
    </source>
</evidence>
<organism evidence="10 11">
    <name type="scientific">Streptomyces yaanensis</name>
    <dbReference type="NCBI Taxonomy" id="1142239"/>
    <lineage>
        <taxon>Bacteria</taxon>
        <taxon>Bacillati</taxon>
        <taxon>Actinomycetota</taxon>
        <taxon>Actinomycetes</taxon>
        <taxon>Kitasatosporales</taxon>
        <taxon>Streptomycetaceae</taxon>
        <taxon>Streptomyces</taxon>
    </lineage>
</organism>
<evidence type="ECO:0000313" key="11">
    <source>
        <dbReference type="Proteomes" id="UP001595701"/>
    </source>
</evidence>
<dbReference type="InterPro" id="IPR020846">
    <property type="entry name" value="MFS_dom"/>
</dbReference>
<name>A0ABV7SNW6_9ACTN</name>
<evidence type="ECO:0000256" key="4">
    <source>
        <dbReference type="ARBA" id="ARBA00022692"/>
    </source>
</evidence>
<keyword evidence="6 8" id="KW-0472">Membrane</keyword>
<dbReference type="EMBL" id="JBHRWR010000033">
    <property type="protein sequence ID" value="MFC3577422.1"/>
    <property type="molecule type" value="Genomic_DNA"/>
</dbReference>
<proteinExistence type="predicted"/>
<dbReference type="Proteomes" id="UP001595701">
    <property type="component" value="Unassembled WGS sequence"/>
</dbReference>
<evidence type="ECO:0000259" key="9">
    <source>
        <dbReference type="PROSITE" id="PS50850"/>
    </source>
</evidence>
<keyword evidence="11" id="KW-1185">Reference proteome</keyword>
<feature type="transmembrane region" description="Helical" evidence="8">
    <location>
        <begin position="64"/>
        <end position="87"/>
    </location>
</feature>
<gene>
    <name evidence="10" type="ORF">ACFOZ0_29950</name>
</gene>
<dbReference type="InterPro" id="IPR036259">
    <property type="entry name" value="MFS_trans_sf"/>
</dbReference>
<dbReference type="InterPro" id="IPR050171">
    <property type="entry name" value="MFS_Transporters"/>
</dbReference>
<feature type="transmembrane region" description="Helical" evidence="8">
    <location>
        <begin position="268"/>
        <end position="288"/>
    </location>
</feature>
<dbReference type="SUPFAM" id="SSF103473">
    <property type="entry name" value="MFS general substrate transporter"/>
    <property type="match status" value="1"/>
</dbReference>
<keyword evidence="5 8" id="KW-1133">Transmembrane helix</keyword>
<evidence type="ECO:0000256" key="3">
    <source>
        <dbReference type="ARBA" id="ARBA00022475"/>
    </source>
</evidence>
<comment type="caution">
    <text evidence="10">The sequence shown here is derived from an EMBL/GenBank/DDBJ whole genome shotgun (WGS) entry which is preliminary data.</text>
</comment>
<keyword evidence="3" id="KW-1003">Cell membrane</keyword>
<evidence type="ECO:0000256" key="6">
    <source>
        <dbReference type="ARBA" id="ARBA00023136"/>
    </source>
</evidence>
<keyword evidence="4 8" id="KW-0812">Transmembrane</keyword>
<evidence type="ECO:0000256" key="8">
    <source>
        <dbReference type="SAM" id="Phobius"/>
    </source>
</evidence>
<feature type="region of interest" description="Disordered" evidence="7">
    <location>
        <begin position="364"/>
        <end position="392"/>
    </location>
</feature>
<feature type="transmembrane region" description="Helical" evidence="8">
    <location>
        <begin position="40"/>
        <end position="58"/>
    </location>
</feature>